<feature type="transmembrane region" description="Helical" evidence="1">
    <location>
        <begin position="201"/>
        <end position="220"/>
    </location>
</feature>
<dbReference type="Pfam" id="PF03988">
    <property type="entry name" value="DUF347"/>
    <property type="match status" value="4"/>
</dbReference>
<feature type="transmembrane region" description="Helical" evidence="1">
    <location>
        <begin position="144"/>
        <end position="164"/>
    </location>
</feature>
<reference evidence="3" key="1">
    <citation type="journal article" date="2019" name="Int. J. Syst. Evol. Microbiol.">
        <title>The Global Catalogue of Microorganisms (GCM) 10K type strain sequencing project: providing services to taxonomists for standard genome sequencing and annotation.</title>
        <authorList>
            <consortium name="The Broad Institute Genomics Platform"/>
            <consortium name="The Broad Institute Genome Sequencing Center for Infectious Disease"/>
            <person name="Wu L."/>
            <person name="Ma J."/>
        </authorList>
    </citation>
    <scope>NUCLEOTIDE SEQUENCE [LARGE SCALE GENOMIC DNA]</scope>
    <source>
        <strain evidence="3">KCTC 62192</strain>
    </source>
</reference>
<feature type="transmembrane region" description="Helical" evidence="1">
    <location>
        <begin position="80"/>
        <end position="98"/>
    </location>
</feature>
<evidence type="ECO:0000313" key="2">
    <source>
        <dbReference type="EMBL" id="MFC2967981.1"/>
    </source>
</evidence>
<dbReference type="Proteomes" id="UP001595443">
    <property type="component" value="Unassembled WGS sequence"/>
</dbReference>
<feature type="transmembrane region" description="Helical" evidence="1">
    <location>
        <begin position="232"/>
        <end position="251"/>
    </location>
</feature>
<keyword evidence="3" id="KW-1185">Reference proteome</keyword>
<sequence>MTETLHAFATAPRRSPFSKVPEVTAIFWVVKILTTGMGETTSDFLAHHIYPPIAVLIGLVGLVAAMALQLAAPRYNAWSYWLAMVMVSVFGTMAADVLHVGFGIPYIASTMFFALSLAVIFWLWHRTEGTLAIHSIHSHRRELFYWATVLATFALGTAAGDMTATSLGLGYLDSGFLFAGVIALPALAFWKLGLPEVPAFWFAYIVTRPLGASFADWMGVNHQRGGLDWGTGPVSLGLFALIVVLVGYLALTRSDVEPETH</sequence>
<dbReference type="InterPro" id="IPR007136">
    <property type="entry name" value="DUF347"/>
</dbReference>
<accession>A0ABV7AF30</accession>
<keyword evidence="1" id="KW-0472">Membrane</keyword>
<name>A0ABV7AF30_9RHOB</name>
<evidence type="ECO:0000313" key="3">
    <source>
        <dbReference type="Proteomes" id="UP001595443"/>
    </source>
</evidence>
<keyword evidence="1" id="KW-0812">Transmembrane</keyword>
<keyword evidence="1" id="KW-1133">Transmembrane helix</keyword>
<protein>
    <recommendedName>
        <fullName evidence="4">Membrane-anchored protein</fullName>
    </recommendedName>
</protein>
<feature type="transmembrane region" description="Helical" evidence="1">
    <location>
        <begin position="49"/>
        <end position="68"/>
    </location>
</feature>
<dbReference type="RefSeq" id="WP_377832628.1">
    <property type="nucleotide sequence ID" value="NZ_JBHRSK010000004.1"/>
</dbReference>
<evidence type="ECO:0008006" key="4">
    <source>
        <dbReference type="Google" id="ProtNLM"/>
    </source>
</evidence>
<gene>
    <name evidence="2" type="ORF">ACFOES_07740</name>
</gene>
<organism evidence="2 3">
    <name type="scientific">Acidimangrovimonas pyrenivorans</name>
    <dbReference type="NCBI Taxonomy" id="2030798"/>
    <lineage>
        <taxon>Bacteria</taxon>
        <taxon>Pseudomonadati</taxon>
        <taxon>Pseudomonadota</taxon>
        <taxon>Alphaproteobacteria</taxon>
        <taxon>Rhodobacterales</taxon>
        <taxon>Paracoccaceae</taxon>
        <taxon>Acidimangrovimonas</taxon>
    </lineage>
</organism>
<dbReference type="EMBL" id="JBHRSK010000004">
    <property type="protein sequence ID" value="MFC2967981.1"/>
    <property type="molecule type" value="Genomic_DNA"/>
</dbReference>
<feature type="transmembrane region" description="Helical" evidence="1">
    <location>
        <begin position="104"/>
        <end position="124"/>
    </location>
</feature>
<comment type="caution">
    <text evidence="2">The sequence shown here is derived from an EMBL/GenBank/DDBJ whole genome shotgun (WGS) entry which is preliminary data.</text>
</comment>
<feature type="transmembrane region" description="Helical" evidence="1">
    <location>
        <begin position="176"/>
        <end position="194"/>
    </location>
</feature>
<evidence type="ECO:0000256" key="1">
    <source>
        <dbReference type="SAM" id="Phobius"/>
    </source>
</evidence>
<proteinExistence type="predicted"/>